<gene>
    <name evidence="2" type="ordered locus">RER_25080</name>
</gene>
<name>C0ZXY1_RHOE4</name>
<organism evidence="2 3">
    <name type="scientific">Rhodococcus erythropolis (strain PR4 / NBRC 100887)</name>
    <dbReference type="NCBI Taxonomy" id="234621"/>
    <lineage>
        <taxon>Bacteria</taxon>
        <taxon>Bacillati</taxon>
        <taxon>Actinomycetota</taxon>
        <taxon>Actinomycetes</taxon>
        <taxon>Mycobacteriales</taxon>
        <taxon>Nocardiaceae</taxon>
        <taxon>Rhodococcus</taxon>
        <taxon>Rhodococcus erythropolis group</taxon>
    </lineage>
</organism>
<reference evidence="3" key="1">
    <citation type="submission" date="2005-03" db="EMBL/GenBank/DDBJ databases">
        <title>Comparison of the complete genome sequences of Rhodococcus erythropolis PR4 and Rhodococcus opacus B4.</title>
        <authorList>
            <person name="Takarada H."/>
            <person name="Sekine M."/>
            <person name="Hosoyama A."/>
            <person name="Yamada R."/>
            <person name="Fujisawa T."/>
            <person name="Omata S."/>
            <person name="Shimizu A."/>
            <person name="Tsukatani N."/>
            <person name="Tanikawa S."/>
            <person name="Fujita N."/>
            <person name="Harayama S."/>
        </authorList>
    </citation>
    <scope>NUCLEOTIDE SEQUENCE [LARGE SCALE GENOMIC DNA]</scope>
    <source>
        <strain evidence="3">PR4 / NBRC 100887</strain>
    </source>
</reference>
<dbReference type="EMBL" id="AP008957">
    <property type="protein sequence ID" value="BAH33216.1"/>
    <property type="molecule type" value="Genomic_DNA"/>
</dbReference>
<proteinExistence type="predicted"/>
<keyword evidence="1" id="KW-0472">Membrane</keyword>
<reference evidence="2 3" key="2">
    <citation type="journal article" date="2006" name="Environ. Microbiol.">
        <title>Sequence analysis of three plasmids harboured in Rhodococcus erythropolis strain PR4.</title>
        <authorList>
            <person name="Sekine M."/>
            <person name="Tanikawa S."/>
            <person name="Omata S."/>
            <person name="Saito M."/>
            <person name="Fujisawa T."/>
            <person name="Tsukatani N."/>
            <person name="Tajima T."/>
            <person name="Sekigawa T."/>
            <person name="Kosugi H."/>
            <person name="Matsuo Y."/>
            <person name="Nishiko R."/>
            <person name="Imamura K."/>
            <person name="Ito M."/>
            <person name="Narita H."/>
            <person name="Tago S."/>
            <person name="Fujita N."/>
            <person name="Harayama S."/>
        </authorList>
    </citation>
    <scope>NUCLEOTIDE SEQUENCE [LARGE SCALE GENOMIC DNA]</scope>
    <source>
        <strain evidence="3">PR4 / NBRC 100887</strain>
    </source>
</reference>
<dbReference type="HOGENOM" id="CLU_2119187_0_0_11"/>
<feature type="transmembrane region" description="Helical" evidence="1">
    <location>
        <begin position="91"/>
        <end position="111"/>
    </location>
</feature>
<dbReference type="KEGG" id="rer:RER_25080"/>
<evidence type="ECO:0000313" key="2">
    <source>
        <dbReference type="EMBL" id="BAH33216.1"/>
    </source>
</evidence>
<accession>C0ZXY1</accession>
<keyword evidence="1" id="KW-1133">Transmembrane helix</keyword>
<sequence>MTTSVSSANRAEKLVAFFVVDERIPIDAKGSRKPRDCVRLLLSQDRPGVEQHVALAVSTSLDECLRGVWVALSEVVLNCKIKFFYRLKLEWSSTLVLFFLRGLFFHMRLVYDKW</sequence>
<keyword evidence="1" id="KW-0812">Transmembrane</keyword>
<dbReference type="AlphaFoldDB" id="C0ZXY1"/>
<dbReference type="Proteomes" id="UP000002204">
    <property type="component" value="Chromosome"/>
</dbReference>
<evidence type="ECO:0000313" key="3">
    <source>
        <dbReference type="Proteomes" id="UP000002204"/>
    </source>
</evidence>
<evidence type="ECO:0000256" key="1">
    <source>
        <dbReference type="SAM" id="Phobius"/>
    </source>
</evidence>
<protein>
    <submittedName>
        <fullName evidence="2">Uncharacterized protein</fullName>
    </submittedName>
</protein>